<evidence type="ECO:0000313" key="1">
    <source>
        <dbReference type="EMBL" id="CAD0093220.1"/>
    </source>
</evidence>
<sequence length="89" mass="9719">MDLIAGLQSPTSGTIDINGSGGVGICPQKNVLWDKLTCEEHVYYSTSSRHKDRKDKAKTTKTCSPNAILLTRSPLALRPCQVGRRESCN</sequence>
<gene>
    <name evidence="1" type="ORF">AWRI4619_LOCUS7692</name>
</gene>
<protein>
    <submittedName>
        <fullName evidence="1">Uncharacterized protein</fullName>
    </submittedName>
</protein>
<dbReference type="SUPFAM" id="SSF52540">
    <property type="entry name" value="P-loop containing nucleoside triphosphate hydrolases"/>
    <property type="match status" value="1"/>
</dbReference>
<dbReference type="Gene3D" id="3.40.50.300">
    <property type="entry name" value="P-loop containing nucleotide triphosphate hydrolases"/>
    <property type="match status" value="1"/>
</dbReference>
<reference evidence="1" key="1">
    <citation type="submission" date="2020-06" db="EMBL/GenBank/DDBJ databases">
        <authorList>
            <person name="Onetto C."/>
        </authorList>
    </citation>
    <scope>NUCLEOTIDE SEQUENCE</scope>
</reference>
<name>A0A9N8JUE0_9PEZI</name>
<dbReference type="Proteomes" id="UP000716446">
    <property type="component" value="Unassembled WGS sequence"/>
</dbReference>
<dbReference type="EMBL" id="CAIJEN010000014">
    <property type="protein sequence ID" value="CAD0093220.1"/>
    <property type="molecule type" value="Genomic_DNA"/>
</dbReference>
<proteinExistence type="predicted"/>
<keyword evidence="2" id="KW-1185">Reference proteome</keyword>
<organism evidence="1 2">
    <name type="scientific">Aureobasidium vineae</name>
    <dbReference type="NCBI Taxonomy" id="2773715"/>
    <lineage>
        <taxon>Eukaryota</taxon>
        <taxon>Fungi</taxon>
        <taxon>Dikarya</taxon>
        <taxon>Ascomycota</taxon>
        <taxon>Pezizomycotina</taxon>
        <taxon>Dothideomycetes</taxon>
        <taxon>Dothideomycetidae</taxon>
        <taxon>Dothideales</taxon>
        <taxon>Saccotheciaceae</taxon>
        <taxon>Aureobasidium</taxon>
    </lineage>
</organism>
<dbReference type="AlphaFoldDB" id="A0A9N8JUE0"/>
<accession>A0A9N8JUE0</accession>
<dbReference type="InterPro" id="IPR027417">
    <property type="entry name" value="P-loop_NTPase"/>
</dbReference>
<evidence type="ECO:0000313" key="2">
    <source>
        <dbReference type="Proteomes" id="UP000716446"/>
    </source>
</evidence>
<comment type="caution">
    <text evidence="1">The sequence shown here is derived from an EMBL/GenBank/DDBJ whole genome shotgun (WGS) entry which is preliminary data.</text>
</comment>